<evidence type="ECO:0000313" key="3">
    <source>
        <dbReference type="Proteomes" id="UP000004079"/>
    </source>
</evidence>
<organism evidence="2 3">
    <name type="scientific">Segatella oris F0302</name>
    <dbReference type="NCBI Taxonomy" id="649760"/>
    <lineage>
        <taxon>Bacteria</taxon>
        <taxon>Pseudomonadati</taxon>
        <taxon>Bacteroidota</taxon>
        <taxon>Bacteroidia</taxon>
        <taxon>Bacteroidales</taxon>
        <taxon>Prevotellaceae</taxon>
        <taxon>Segatella</taxon>
    </lineage>
</organism>
<protein>
    <submittedName>
        <fullName evidence="2">Relaxase/mobilization nuclease domain protein</fullName>
    </submittedName>
</protein>
<comment type="caution">
    <text evidence="2">The sequence shown here is derived from an EMBL/GenBank/DDBJ whole genome shotgun (WGS) entry which is preliminary data.</text>
</comment>
<reference evidence="2 3" key="1">
    <citation type="submission" date="2009-11" db="EMBL/GenBank/DDBJ databases">
        <authorList>
            <person name="Weinstock G."/>
            <person name="Sodergren E."/>
            <person name="Clifton S."/>
            <person name="Fulton L."/>
            <person name="Fulton B."/>
            <person name="Courtney L."/>
            <person name="Fronick C."/>
            <person name="Harrison M."/>
            <person name="Strong C."/>
            <person name="Farmer C."/>
            <person name="Delahaunty K."/>
            <person name="Markovic C."/>
            <person name="Hall O."/>
            <person name="Minx P."/>
            <person name="Tomlinson C."/>
            <person name="Mitreva M."/>
            <person name="Nelson J."/>
            <person name="Hou S."/>
            <person name="Wollam A."/>
            <person name="Pepin K.H."/>
            <person name="Johnson M."/>
            <person name="Bhonagiri V."/>
            <person name="Nash W.E."/>
            <person name="Warren W."/>
            <person name="Chinwalla A."/>
            <person name="Mardis E.R."/>
            <person name="Wilson R.K."/>
        </authorList>
    </citation>
    <scope>NUCLEOTIDE SEQUENCE [LARGE SCALE GENOMIC DNA]</scope>
    <source>
        <strain evidence="2 3">F0302</strain>
    </source>
</reference>
<evidence type="ECO:0000259" key="1">
    <source>
        <dbReference type="Pfam" id="PF03432"/>
    </source>
</evidence>
<feature type="domain" description="MobA/VirD2-like nuclease" evidence="1">
    <location>
        <begin position="44"/>
        <end position="147"/>
    </location>
</feature>
<dbReference type="InterPro" id="IPR005094">
    <property type="entry name" value="Endonuclease_MobA/VirD2"/>
</dbReference>
<accession>D1QR82</accession>
<dbReference type="EMBL" id="ACUZ02000027">
    <property type="protein sequence ID" value="EFB32206.1"/>
    <property type="molecule type" value="Genomic_DNA"/>
</dbReference>
<evidence type="ECO:0000313" key="2">
    <source>
        <dbReference type="EMBL" id="EFB32206.1"/>
    </source>
</evidence>
<dbReference type="Pfam" id="PF03432">
    <property type="entry name" value="Relaxase"/>
    <property type="match status" value="1"/>
</dbReference>
<dbReference type="AlphaFoldDB" id="D1QR82"/>
<name>D1QR82_9BACT</name>
<dbReference type="STRING" id="649760.HMPREF0971_01485"/>
<dbReference type="HOGENOM" id="CLU_038551_0_0_10"/>
<dbReference type="RefSeq" id="WP_004372812.1">
    <property type="nucleotide sequence ID" value="NZ_GG703885.1"/>
</dbReference>
<sequence>MIATILKSSSTFSAVNYNERKVSKGTAELVEIANFGYLQKTGNLSASNLREYLMKYSSINQNIKNTQFHVAISCKKQDYTHDQLIEITHQYLKEMGYAESGQPVLIYAHHDTANNHIHIVTSRVAPNGKKIDDHNERRRSQTVLNKILNIEPNREAKSIIQQALQYSFESLGQYQAILENSGYESFVEDDTLKVKRGGFVLDSIAISEIEKTASKKSKEDTSKRRKQLKAILLKYKGLTSNKDDLAITLKKRFGIGLVFVGKKDTPYGYILVDHKNKTVYKGSDVLELKALLNFGQQPSQSKGGNEEVVNDFIHNRLAENDRLTISELNQALWSKYRVNVYHDGSIRGKRHKMIGQVRKEDYEILRKNFRRQWIQNFNPTTEEEREVLCKFGHIDDVGSIEIVPERNTEKIDATVSHIKEIMNTAERGQMYDDLRSAKIIILRKEEAMYAIDMGSSTIVNLRDTDIDLSPFMQHERRANARLSNLQAEGRDITKQTPSTNLLCPTGFGHHANREWEVGSFDNWDDVDDERRMKR</sequence>
<gene>
    <name evidence="2" type="ORF">HMPREF0971_01485</name>
</gene>
<proteinExistence type="predicted"/>
<dbReference type="Proteomes" id="UP000004079">
    <property type="component" value="Unassembled WGS sequence"/>
</dbReference>